<accession>A0A934WHU9</accession>
<comment type="caution">
    <text evidence="1">The sequence shown here is derived from an EMBL/GenBank/DDBJ whole genome shotgun (WGS) entry which is preliminary data.</text>
</comment>
<dbReference type="Proteomes" id="UP000706333">
    <property type="component" value="Unassembled WGS sequence"/>
</dbReference>
<reference evidence="1" key="2">
    <citation type="journal article" date="2020" name="Microorganisms">
        <title>Osmotic Adaptation and Compatible Solute Biosynthesis of Phototrophic Bacteria as Revealed from Genome Analyses.</title>
        <authorList>
            <person name="Imhoff J.F."/>
            <person name="Rahn T."/>
            <person name="Kunzel S."/>
            <person name="Keller A."/>
            <person name="Neulinger S.C."/>
        </authorList>
    </citation>
    <scope>NUCLEOTIDE SEQUENCE</scope>
    <source>
        <strain evidence="1">LMG 28126</strain>
    </source>
</reference>
<dbReference type="EMBL" id="NHSD01000107">
    <property type="protein sequence ID" value="MBK5926176.1"/>
    <property type="molecule type" value="Genomic_DNA"/>
</dbReference>
<proteinExistence type="predicted"/>
<dbReference type="RefSeq" id="WP_201155743.1">
    <property type="nucleotide sequence ID" value="NZ_NHSD01000107.1"/>
</dbReference>
<gene>
    <name evidence="1" type="ORF">CCR87_02215</name>
</gene>
<name>A0A934WHU9_9RHOB</name>
<organism evidence="1 2">
    <name type="scientific">Rhodobaculum claviforme</name>
    <dbReference type="NCBI Taxonomy" id="1549854"/>
    <lineage>
        <taxon>Bacteria</taxon>
        <taxon>Pseudomonadati</taxon>
        <taxon>Pseudomonadota</taxon>
        <taxon>Alphaproteobacteria</taxon>
        <taxon>Rhodobacterales</taxon>
        <taxon>Paracoccaceae</taxon>
        <taxon>Rhodobaculum</taxon>
    </lineage>
</organism>
<keyword evidence="2" id="KW-1185">Reference proteome</keyword>
<dbReference type="Pfam" id="PF12224">
    <property type="entry name" value="Amidoligase_2"/>
    <property type="match status" value="1"/>
</dbReference>
<dbReference type="AlphaFoldDB" id="A0A934WHU9"/>
<evidence type="ECO:0008006" key="3">
    <source>
        <dbReference type="Google" id="ProtNLM"/>
    </source>
</evidence>
<evidence type="ECO:0000313" key="1">
    <source>
        <dbReference type="EMBL" id="MBK5926176.1"/>
    </source>
</evidence>
<evidence type="ECO:0000313" key="2">
    <source>
        <dbReference type="Proteomes" id="UP000706333"/>
    </source>
</evidence>
<dbReference type="InterPro" id="IPR022025">
    <property type="entry name" value="Amidoligase_2"/>
</dbReference>
<protein>
    <recommendedName>
        <fullName evidence="3">Amidoligase enzyme</fullName>
    </recommendedName>
</protein>
<sequence>MSPASLSSVTSRIDRHAFWALPVAHRADGADRRAGLEVEFAGLDLGATAELVQGLWGGRIEVACDGRLRIAGSVLGDVTVEIDSALARDGLEGLLLEALGDLVPLEIVTPPLAPAALPEADRLVAALRMAGARGTREALRFGFGLHLNPEIVAPGAVVPVVRAYGLLEDWLRAADPVDPTRRLLPFVDPWPRALLDRLAADGAGWDVPALTDAYLELTPTRNRGLDLLPLLEHLEPDRVHAALPKGQAKGGRPTFHYRLPEARVNEADWSVAYEWNRWVVVERVATRPALLDTLAEEWQAHRGALFTIRPDWARTVEDHLRAARIWVA</sequence>
<reference evidence="1" key="1">
    <citation type="submission" date="2017-05" db="EMBL/GenBank/DDBJ databases">
        <authorList>
            <person name="Imhoff J.F."/>
            <person name="Rahn T."/>
            <person name="Kuenzel S."/>
            <person name="Neulinger S.C."/>
        </authorList>
    </citation>
    <scope>NUCLEOTIDE SEQUENCE</scope>
    <source>
        <strain evidence="1">LMG 28126</strain>
    </source>
</reference>